<name>A0A232F7Y3_9HYME</name>
<accession>A0A232F7Y3</accession>
<proteinExistence type="predicted"/>
<dbReference type="AlphaFoldDB" id="A0A232F7Y3"/>
<dbReference type="EMBL" id="NNAY01000688">
    <property type="protein sequence ID" value="OXU26966.1"/>
    <property type="molecule type" value="Genomic_DNA"/>
</dbReference>
<evidence type="ECO:0000313" key="2">
    <source>
        <dbReference type="Proteomes" id="UP000215335"/>
    </source>
</evidence>
<gene>
    <name evidence="1" type="ORF">TSAR_008453</name>
</gene>
<evidence type="ECO:0000313" key="1">
    <source>
        <dbReference type="EMBL" id="OXU26966.1"/>
    </source>
</evidence>
<protein>
    <submittedName>
        <fullName evidence="1">Uncharacterized protein</fullName>
    </submittedName>
</protein>
<reference evidence="1 2" key="1">
    <citation type="journal article" date="2017" name="Curr. Biol.">
        <title>The Evolution of Venom by Co-option of Single-Copy Genes.</title>
        <authorList>
            <person name="Martinson E.O."/>
            <person name="Mrinalini"/>
            <person name="Kelkar Y.D."/>
            <person name="Chang C.H."/>
            <person name="Werren J.H."/>
        </authorList>
    </citation>
    <scope>NUCLEOTIDE SEQUENCE [LARGE SCALE GENOMIC DNA]</scope>
    <source>
        <strain evidence="1 2">Alberta</strain>
        <tissue evidence="1">Whole body</tissue>
    </source>
</reference>
<organism evidence="1 2">
    <name type="scientific">Trichomalopsis sarcophagae</name>
    <dbReference type="NCBI Taxonomy" id="543379"/>
    <lineage>
        <taxon>Eukaryota</taxon>
        <taxon>Metazoa</taxon>
        <taxon>Ecdysozoa</taxon>
        <taxon>Arthropoda</taxon>
        <taxon>Hexapoda</taxon>
        <taxon>Insecta</taxon>
        <taxon>Pterygota</taxon>
        <taxon>Neoptera</taxon>
        <taxon>Endopterygota</taxon>
        <taxon>Hymenoptera</taxon>
        <taxon>Apocrita</taxon>
        <taxon>Proctotrupomorpha</taxon>
        <taxon>Chalcidoidea</taxon>
        <taxon>Pteromalidae</taxon>
        <taxon>Pteromalinae</taxon>
        <taxon>Trichomalopsis</taxon>
    </lineage>
</organism>
<sequence length="99" mass="10283">MSFGGGFGSSTPAASSAFSFGTATSSAATPIKPDLVEMSVILGIYHTLMTLCFGTDQSLIELLLVLLIESADLSLLSSGLRDPPQFGSHLSSPPFCKQL</sequence>
<comment type="caution">
    <text evidence="1">The sequence shown here is derived from an EMBL/GenBank/DDBJ whole genome shotgun (WGS) entry which is preliminary data.</text>
</comment>
<dbReference type="Proteomes" id="UP000215335">
    <property type="component" value="Unassembled WGS sequence"/>
</dbReference>
<keyword evidence="2" id="KW-1185">Reference proteome</keyword>